<evidence type="ECO:0000313" key="4">
    <source>
        <dbReference type="EMBL" id="MDR6268970.1"/>
    </source>
</evidence>
<dbReference type="PANTHER" id="PTHR10655:SF17">
    <property type="entry name" value="LYSOPHOSPHOLIPASE-LIKE PROTEIN 1"/>
    <property type="match status" value="1"/>
</dbReference>
<gene>
    <name evidence="4" type="ORF">JOE69_001208</name>
</gene>
<dbReference type="EMBL" id="JAVDQF010000001">
    <property type="protein sequence ID" value="MDR6268970.1"/>
    <property type="molecule type" value="Genomic_DNA"/>
</dbReference>
<dbReference type="Gene3D" id="3.40.50.1820">
    <property type="entry name" value="alpha/beta hydrolase"/>
    <property type="match status" value="1"/>
</dbReference>
<proteinExistence type="inferred from homology"/>
<dbReference type="InterPro" id="IPR003140">
    <property type="entry name" value="PLipase/COase/thioEstase"/>
</dbReference>
<dbReference type="RefSeq" id="WP_309796947.1">
    <property type="nucleotide sequence ID" value="NZ_BAAAHY010000001.1"/>
</dbReference>
<evidence type="ECO:0000256" key="2">
    <source>
        <dbReference type="ARBA" id="ARBA00022801"/>
    </source>
</evidence>
<dbReference type="Pfam" id="PF02230">
    <property type="entry name" value="Abhydrolase_2"/>
    <property type="match status" value="1"/>
</dbReference>
<protein>
    <submittedName>
        <fullName evidence="4">Phospholipase/carboxylesterase</fullName>
    </submittedName>
</protein>
<dbReference type="SUPFAM" id="SSF53474">
    <property type="entry name" value="alpha/beta-Hydrolases"/>
    <property type="match status" value="1"/>
</dbReference>
<reference evidence="4 5" key="1">
    <citation type="submission" date="2023-07" db="EMBL/GenBank/DDBJ databases">
        <title>Sequencing the genomes of 1000 actinobacteria strains.</title>
        <authorList>
            <person name="Klenk H.-P."/>
        </authorList>
    </citation>
    <scope>NUCLEOTIDE SEQUENCE [LARGE SCALE GENOMIC DNA]</scope>
    <source>
        <strain evidence="4 5">DSM 14555</strain>
    </source>
</reference>
<evidence type="ECO:0000256" key="1">
    <source>
        <dbReference type="ARBA" id="ARBA00006499"/>
    </source>
</evidence>
<organism evidence="4 5">
    <name type="scientific">Arthrobacter russicus</name>
    <dbReference type="NCBI Taxonomy" id="172040"/>
    <lineage>
        <taxon>Bacteria</taxon>
        <taxon>Bacillati</taxon>
        <taxon>Actinomycetota</taxon>
        <taxon>Actinomycetes</taxon>
        <taxon>Micrococcales</taxon>
        <taxon>Micrococcaceae</taxon>
        <taxon>Arthrobacter</taxon>
    </lineage>
</organism>
<feature type="domain" description="Phospholipase/carboxylesterase/thioesterase" evidence="3">
    <location>
        <begin position="17"/>
        <end position="208"/>
    </location>
</feature>
<name>A0ABU1J965_9MICC</name>
<dbReference type="InterPro" id="IPR050565">
    <property type="entry name" value="LYPA1-2/EST-like"/>
</dbReference>
<comment type="caution">
    <text evidence="4">The sequence shown here is derived from an EMBL/GenBank/DDBJ whole genome shotgun (WGS) entry which is preliminary data.</text>
</comment>
<comment type="similarity">
    <text evidence="1">Belongs to the AB hydrolase superfamily. AB hydrolase 2 family.</text>
</comment>
<dbReference type="PANTHER" id="PTHR10655">
    <property type="entry name" value="LYSOPHOSPHOLIPASE-RELATED"/>
    <property type="match status" value="1"/>
</dbReference>
<sequence>MTSSNEPVLLWSKPESERAGTPLLVLLHGYGANEADLFGLAEQLPAEFTVVSVRAGQSAGPGYAWFPLQADLAIEPESVLEATRALDDWLESVAGEFSSVTLLGFSQGMAMAVSLLRHRPGRYAAVVGLSGFVVTLSDPYFKDAGLASAKTPFFWGRDQADPVLPQPLIEVSNEWLSQHTELMKVLYTGMWHGICEAEIGHIVEFLRVKVLG</sequence>
<keyword evidence="2" id="KW-0378">Hydrolase</keyword>
<evidence type="ECO:0000259" key="3">
    <source>
        <dbReference type="Pfam" id="PF02230"/>
    </source>
</evidence>
<evidence type="ECO:0000313" key="5">
    <source>
        <dbReference type="Proteomes" id="UP001185069"/>
    </source>
</evidence>
<accession>A0ABU1J965</accession>
<dbReference type="Proteomes" id="UP001185069">
    <property type="component" value="Unassembled WGS sequence"/>
</dbReference>
<keyword evidence="5" id="KW-1185">Reference proteome</keyword>
<dbReference type="InterPro" id="IPR029058">
    <property type="entry name" value="AB_hydrolase_fold"/>
</dbReference>